<dbReference type="PRINTS" id="PR00702">
    <property type="entry name" value="ACRIFLAVINRP"/>
</dbReference>
<dbReference type="GO" id="GO:0042910">
    <property type="term" value="F:xenobiotic transmembrane transporter activity"/>
    <property type="evidence" value="ECO:0007669"/>
    <property type="project" value="TreeGrafter"/>
</dbReference>
<dbReference type="Gene3D" id="1.20.1640.10">
    <property type="entry name" value="Multidrug efflux transporter AcrB transmembrane domain"/>
    <property type="match status" value="2"/>
</dbReference>
<evidence type="ECO:0000256" key="3">
    <source>
        <dbReference type="ARBA" id="ARBA00022475"/>
    </source>
</evidence>
<dbReference type="SUPFAM" id="SSF82714">
    <property type="entry name" value="Multidrug efflux transporter AcrB TolC docking domain, DN and DC subdomains"/>
    <property type="match status" value="2"/>
</dbReference>
<dbReference type="SUPFAM" id="SSF82866">
    <property type="entry name" value="Multidrug efflux transporter AcrB transmembrane domain"/>
    <property type="match status" value="2"/>
</dbReference>
<feature type="transmembrane region" description="Helical" evidence="7">
    <location>
        <begin position="374"/>
        <end position="394"/>
    </location>
</feature>
<dbReference type="OrthoDB" id="9798415at2"/>
<accession>A0A328C321</accession>
<feature type="transmembrane region" description="Helical" evidence="7">
    <location>
        <begin position="527"/>
        <end position="554"/>
    </location>
</feature>
<evidence type="ECO:0000256" key="6">
    <source>
        <dbReference type="ARBA" id="ARBA00023136"/>
    </source>
</evidence>
<evidence type="ECO:0000313" key="9">
    <source>
        <dbReference type="Proteomes" id="UP000249169"/>
    </source>
</evidence>
<protein>
    <submittedName>
        <fullName evidence="8">CusA/CzcA family heavy metal efflux RND transporter</fullName>
    </submittedName>
</protein>
<keyword evidence="3" id="KW-1003">Cell membrane</keyword>
<dbReference type="InterPro" id="IPR027463">
    <property type="entry name" value="AcrB_DN_DC_subdom"/>
</dbReference>
<gene>
    <name evidence="8" type="ORF">DL240_15255</name>
</gene>
<dbReference type="PANTHER" id="PTHR32063:SF24">
    <property type="entry name" value="CATION EFFLUX SYSTEM (ACRB_ACRD_ACRF FAMILY)"/>
    <property type="match status" value="1"/>
</dbReference>
<feature type="transmembrane region" description="Helical" evidence="7">
    <location>
        <begin position="1004"/>
        <end position="1030"/>
    </location>
</feature>
<feature type="transmembrane region" description="Helical" evidence="7">
    <location>
        <begin position="926"/>
        <end position="951"/>
    </location>
</feature>
<feature type="transmembrane region" description="Helical" evidence="7">
    <location>
        <begin position="901"/>
        <end position="920"/>
    </location>
</feature>
<keyword evidence="2" id="KW-0813">Transport</keyword>
<proteinExistence type="predicted"/>
<evidence type="ECO:0000256" key="5">
    <source>
        <dbReference type="ARBA" id="ARBA00022989"/>
    </source>
</evidence>
<keyword evidence="5 7" id="KW-1133">Transmembrane helix</keyword>
<dbReference type="PANTHER" id="PTHR32063">
    <property type="match status" value="1"/>
</dbReference>
<dbReference type="GO" id="GO:0008324">
    <property type="term" value="F:monoatomic cation transmembrane transporter activity"/>
    <property type="evidence" value="ECO:0007669"/>
    <property type="project" value="InterPro"/>
</dbReference>
<dbReference type="Gene3D" id="3.30.2090.10">
    <property type="entry name" value="Multidrug efflux transporter AcrB TolC docking domain, DN and DC subdomains"/>
    <property type="match status" value="2"/>
</dbReference>
<feature type="transmembrane region" description="Helical" evidence="7">
    <location>
        <begin position="479"/>
        <end position="506"/>
    </location>
</feature>
<evidence type="ECO:0000256" key="2">
    <source>
        <dbReference type="ARBA" id="ARBA00022448"/>
    </source>
</evidence>
<dbReference type="AlphaFoldDB" id="A0A328C321"/>
<dbReference type="Pfam" id="PF00873">
    <property type="entry name" value="ACR_tran"/>
    <property type="match status" value="1"/>
</dbReference>
<dbReference type="InterPro" id="IPR004763">
    <property type="entry name" value="CusA-like"/>
</dbReference>
<comment type="subcellular location">
    <subcellularLocation>
        <location evidence="1">Cell membrane</location>
        <topology evidence="1">Multi-pass membrane protein</topology>
    </subcellularLocation>
</comment>
<feature type="transmembrane region" description="Helical" evidence="7">
    <location>
        <begin position="348"/>
        <end position="367"/>
    </location>
</feature>
<keyword evidence="6 7" id="KW-0472">Membrane</keyword>
<name>A0A328C321_9DELT</name>
<reference evidence="8 9" key="1">
    <citation type="submission" date="2018-05" db="EMBL/GenBank/DDBJ databases">
        <title>Lujinxingia marina gen. nov. sp. nov., a new facultative anaerobic member of the class Deltaproteobacteria, and proposal of Lujinxingaceae fam. nov.</title>
        <authorList>
            <person name="Li C.-M."/>
        </authorList>
    </citation>
    <scope>NUCLEOTIDE SEQUENCE [LARGE SCALE GENOMIC DNA]</scope>
    <source>
        <strain evidence="8 9">B210</strain>
    </source>
</reference>
<evidence type="ECO:0000256" key="1">
    <source>
        <dbReference type="ARBA" id="ARBA00004651"/>
    </source>
</evidence>
<feature type="transmembrane region" description="Helical" evidence="7">
    <location>
        <begin position="443"/>
        <end position="467"/>
    </location>
</feature>
<dbReference type="NCBIfam" id="TIGR00914">
    <property type="entry name" value="2A0601"/>
    <property type="match status" value="1"/>
</dbReference>
<dbReference type="Gene3D" id="3.30.70.1320">
    <property type="entry name" value="Multidrug efflux transporter AcrB pore domain like"/>
    <property type="match status" value="1"/>
</dbReference>
<dbReference type="EMBL" id="QHKO01000008">
    <property type="protein sequence ID" value="RAL20673.1"/>
    <property type="molecule type" value="Genomic_DNA"/>
</dbReference>
<dbReference type="RefSeq" id="WP_111730765.1">
    <property type="nucleotide sequence ID" value="NZ_QHKO01000008.1"/>
</dbReference>
<organism evidence="8 9">
    <name type="scientific">Lujinxingia litoralis</name>
    <dbReference type="NCBI Taxonomy" id="2211119"/>
    <lineage>
        <taxon>Bacteria</taxon>
        <taxon>Deltaproteobacteria</taxon>
        <taxon>Bradymonadales</taxon>
        <taxon>Lujinxingiaceae</taxon>
        <taxon>Lujinxingia</taxon>
    </lineage>
</organism>
<dbReference type="SUPFAM" id="SSF82693">
    <property type="entry name" value="Multidrug efflux transporter AcrB pore domain, PN1, PN2, PC1 and PC2 subdomains"/>
    <property type="match status" value="2"/>
</dbReference>
<evidence type="ECO:0000256" key="4">
    <source>
        <dbReference type="ARBA" id="ARBA00022692"/>
    </source>
</evidence>
<comment type="caution">
    <text evidence="8">The sequence shown here is derived from an EMBL/GenBank/DDBJ whole genome shotgun (WGS) entry which is preliminary data.</text>
</comment>
<evidence type="ECO:0000313" key="8">
    <source>
        <dbReference type="EMBL" id="RAL20673.1"/>
    </source>
</evidence>
<feature type="transmembrane region" description="Helical" evidence="7">
    <location>
        <begin position="400"/>
        <end position="422"/>
    </location>
</feature>
<dbReference type="Gene3D" id="3.30.70.1440">
    <property type="entry name" value="Multidrug efflux transporter AcrB pore domain"/>
    <property type="match status" value="1"/>
</dbReference>
<dbReference type="Proteomes" id="UP000249169">
    <property type="component" value="Unassembled WGS sequence"/>
</dbReference>
<keyword evidence="4 7" id="KW-0812">Transmembrane</keyword>
<sequence length="1051" mass="112967">MERLIDLCIRHRFLVIFGVLLLGALGVRAAGELPVDAVPDVTNVQVQVLTNAPALGPVEVEQYITMPVETVMSGLPRVEQVRSLSRFGLSAITVVFEEGTDIYFARQLVSERLTQAREAIPPQYGSPELGPISTGLGEIYQFEVRGDPMCPPGQPDTPQCYTPMELRSILDWYIAFQLRPIPGVVEVNPFGGELKTYEVQVDPARLNALGLSLGQVFEALEANNANAGGGYIVRGGEQRVIRGEGLISGLEDLRLVRVATREDGTPIFVRDVATVDFAPMVRQGAVTRDGRGEVVTASVMMLMGANSATVSADVHQRLEELAAGLPPGVTIEPYYDRSELVDRTVRTVATNLIEGGVLVIVVLLLMLGNLRGGLLIAAIIPISLLMTFIVMRVFNVSGNLMSLGALDFGLIIDGAIVVIENISRRLSETRARGEEVKKVVRRATAQVITPVLSGCAIIMIVYIPVLTLQGIEGKMFKPMAIVVLAALAAALLLAMTLVPAASTWLFRGGLKEKEPPLARYARRLYEPALGLALRSRTLVLTLALSAIAAGAWLASTMGAEFIPTLDEGAIAMQAVRPPSVSLEESVQATGRIERTLLERFPDEIDTVISRTGRAEIATDPMGVEISDIYVMLHPEDGWRRATTKAELLRQMEATLEEEVPGQNYSFSQPIELRTNELISGVRSDVAVNLYGPDFQELERTGARLMALLQSLEDTADVSADQVAGLPSLRVIVDRPAAARYGINASEILDAVAAVGGREVGTVFEGQKRFSLQVRLHPEARADLDQLRQLLITAPSGQRVPLGQVAQLVLDEGPAVVSRENAQRRMTLQVNVRGNDLAGYVARARALLSAEGDLPPGYFITWGGQFENLEAATSRLALAVPAALLLIFLLLYTTFGSVRPALLIYLNVPMAAVGGVVALWARGMPLSISAAVGFIALSGIAVLNGVVMVSTIRELQREGLSLFDASEKGARLRLRAVLMTALTDGIGFLPMALSTTAGAEVQRPLATVVIGGLLSATLLTLFVLPVVYSWLGEELPPEPSPTDGPDDGMAHI</sequence>
<feature type="transmembrane region" description="Helical" evidence="7">
    <location>
        <begin position="875"/>
        <end position="894"/>
    </location>
</feature>
<dbReference type="GO" id="GO:0005886">
    <property type="term" value="C:plasma membrane"/>
    <property type="evidence" value="ECO:0007669"/>
    <property type="project" value="UniProtKB-SubCell"/>
</dbReference>
<keyword evidence="9" id="KW-1185">Reference proteome</keyword>
<dbReference type="Gene3D" id="3.30.70.1430">
    <property type="entry name" value="Multidrug efflux transporter AcrB pore domain"/>
    <property type="match status" value="2"/>
</dbReference>
<dbReference type="InterPro" id="IPR001036">
    <property type="entry name" value="Acrflvin-R"/>
</dbReference>
<evidence type="ECO:0000256" key="7">
    <source>
        <dbReference type="SAM" id="Phobius"/>
    </source>
</evidence>